<evidence type="ECO:0000313" key="1">
    <source>
        <dbReference type="EMBL" id="CAG9320763.1"/>
    </source>
</evidence>
<proteinExistence type="predicted"/>
<dbReference type="Proteomes" id="UP001162131">
    <property type="component" value="Unassembled WGS sequence"/>
</dbReference>
<gene>
    <name evidence="1" type="ORF">BSTOLATCC_MIC27343</name>
</gene>
<accession>A0AAU9JB11</accession>
<organism evidence="1 2">
    <name type="scientific">Blepharisma stoltei</name>
    <dbReference type="NCBI Taxonomy" id="1481888"/>
    <lineage>
        <taxon>Eukaryota</taxon>
        <taxon>Sar</taxon>
        <taxon>Alveolata</taxon>
        <taxon>Ciliophora</taxon>
        <taxon>Postciliodesmatophora</taxon>
        <taxon>Heterotrichea</taxon>
        <taxon>Heterotrichida</taxon>
        <taxon>Blepharismidae</taxon>
        <taxon>Blepharisma</taxon>
    </lineage>
</organism>
<dbReference type="EMBL" id="CAJZBQ010000027">
    <property type="protein sequence ID" value="CAG9320763.1"/>
    <property type="molecule type" value="Genomic_DNA"/>
</dbReference>
<reference evidence="1" key="1">
    <citation type="submission" date="2021-09" db="EMBL/GenBank/DDBJ databases">
        <authorList>
            <consortium name="AG Swart"/>
            <person name="Singh M."/>
            <person name="Singh A."/>
            <person name="Seah K."/>
            <person name="Emmerich C."/>
        </authorList>
    </citation>
    <scope>NUCLEOTIDE SEQUENCE</scope>
    <source>
        <strain evidence="1">ATCC30299</strain>
    </source>
</reference>
<keyword evidence="2" id="KW-1185">Reference proteome</keyword>
<protein>
    <submittedName>
        <fullName evidence="1">Uncharacterized protein</fullName>
    </submittedName>
</protein>
<sequence length="76" mass="8295">MSGLADASFWNYPASKKTFFHQKLQSGTALLAYGQLNKQKAPDKTSYSMGSSNLRPGSAHCPPQDLIAVCLFTKRS</sequence>
<name>A0AAU9JB11_9CILI</name>
<evidence type="ECO:0000313" key="2">
    <source>
        <dbReference type="Proteomes" id="UP001162131"/>
    </source>
</evidence>
<comment type="caution">
    <text evidence="1">The sequence shown here is derived from an EMBL/GenBank/DDBJ whole genome shotgun (WGS) entry which is preliminary data.</text>
</comment>
<dbReference type="AlphaFoldDB" id="A0AAU9JB11"/>